<organism evidence="2">
    <name type="scientific">uncultured Caudovirales phage</name>
    <dbReference type="NCBI Taxonomy" id="2100421"/>
    <lineage>
        <taxon>Viruses</taxon>
        <taxon>Duplodnaviria</taxon>
        <taxon>Heunggongvirae</taxon>
        <taxon>Uroviricota</taxon>
        <taxon>Caudoviricetes</taxon>
        <taxon>Peduoviridae</taxon>
        <taxon>Maltschvirus</taxon>
        <taxon>Maltschvirus maltsch</taxon>
    </lineage>
</organism>
<keyword evidence="1" id="KW-1133">Transmembrane helix</keyword>
<reference evidence="2" key="1">
    <citation type="submission" date="2020-04" db="EMBL/GenBank/DDBJ databases">
        <authorList>
            <person name="Chiriac C."/>
            <person name="Salcher M."/>
            <person name="Ghai R."/>
            <person name="Kavagutti S V."/>
        </authorList>
    </citation>
    <scope>NUCLEOTIDE SEQUENCE</scope>
</reference>
<accession>A0A6J5KL11</accession>
<evidence type="ECO:0000313" key="4">
    <source>
        <dbReference type="EMBL" id="CAB5219107.1"/>
    </source>
</evidence>
<name>A0A6J5KL11_9CAUD</name>
<dbReference type="EMBL" id="LR798268">
    <property type="protein sequence ID" value="CAB5219107.1"/>
    <property type="molecule type" value="Genomic_DNA"/>
</dbReference>
<gene>
    <name evidence="4" type="ORF">UFOVP220_33</name>
    <name evidence="2" type="ORF">UFOVP26_55</name>
    <name evidence="3" type="ORF">UFOVP44_42</name>
</gene>
<dbReference type="EMBL" id="LR796152">
    <property type="protein sequence ID" value="CAB4121983.1"/>
    <property type="molecule type" value="Genomic_DNA"/>
</dbReference>
<evidence type="ECO:0000313" key="3">
    <source>
        <dbReference type="EMBL" id="CAB4123723.1"/>
    </source>
</evidence>
<feature type="transmembrane region" description="Helical" evidence="1">
    <location>
        <begin position="27"/>
        <end position="47"/>
    </location>
</feature>
<evidence type="ECO:0000313" key="2">
    <source>
        <dbReference type="EMBL" id="CAB4121983.1"/>
    </source>
</evidence>
<dbReference type="EMBL" id="LR796176">
    <property type="protein sequence ID" value="CAB4123723.1"/>
    <property type="molecule type" value="Genomic_DNA"/>
</dbReference>
<evidence type="ECO:0000256" key="1">
    <source>
        <dbReference type="SAM" id="Phobius"/>
    </source>
</evidence>
<keyword evidence="1" id="KW-0812">Transmembrane</keyword>
<sequence>MNYYKATAVLGSVMLTMGLSQLLPNGMWLWLLMVIAGTAIVTVSCMAE</sequence>
<keyword evidence="1" id="KW-0472">Membrane</keyword>
<proteinExistence type="predicted"/>
<protein>
    <submittedName>
        <fullName evidence="2">Uncharacterized protein</fullName>
    </submittedName>
</protein>